<feature type="domain" description="NAD-dependent epimerase/dehydratase" evidence="2">
    <location>
        <begin position="7"/>
        <end position="135"/>
    </location>
</feature>
<evidence type="ECO:0000313" key="3">
    <source>
        <dbReference type="EMBL" id="MCY9521657.1"/>
    </source>
</evidence>
<dbReference type="InterPro" id="IPR001509">
    <property type="entry name" value="Epimerase_deHydtase"/>
</dbReference>
<dbReference type="Pfam" id="PF01370">
    <property type="entry name" value="Epimerase"/>
    <property type="match status" value="1"/>
</dbReference>
<dbReference type="Gene3D" id="3.90.25.10">
    <property type="entry name" value="UDP-galactose 4-epimerase, domain 1"/>
    <property type="match status" value="1"/>
</dbReference>
<keyword evidence="4" id="KW-1185">Reference proteome</keyword>
<sequence length="207" mass="23340">MIIMESGTGEEYGQNRSYRSSRFHRFPFVRGTKATTLPLSPYGVTKLTCEHLCRVYSENDEIPIVILRFFTVYGPRQRPDMAFHRFIKQMLDREAITLYGDGTQSRDFTYIDDCVRAVAAAGSAAGIIGETINIGGKERASINECIALLEQLFRRKAKVKVIGDTCGEPRSTWADITKAEQLLGYAPVVDLKTGLAREMQDVKNLYR</sequence>
<dbReference type="SUPFAM" id="SSF51735">
    <property type="entry name" value="NAD(P)-binding Rossmann-fold domains"/>
    <property type="match status" value="1"/>
</dbReference>
<dbReference type="Proteomes" id="UP001207626">
    <property type="component" value="Unassembled WGS sequence"/>
</dbReference>
<organism evidence="3 4">
    <name type="scientific">Paenibacillus apiarius</name>
    <dbReference type="NCBI Taxonomy" id="46240"/>
    <lineage>
        <taxon>Bacteria</taxon>
        <taxon>Bacillati</taxon>
        <taxon>Bacillota</taxon>
        <taxon>Bacilli</taxon>
        <taxon>Bacillales</taxon>
        <taxon>Paenibacillaceae</taxon>
        <taxon>Paenibacillus</taxon>
    </lineage>
</organism>
<dbReference type="PANTHER" id="PTHR43000">
    <property type="entry name" value="DTDP-D-GLUCOSE 4,6-DEHYDRATASE-RELATED"/>
    <property type="match status" value="1"/>
</dbReference>
<evidence type="ECO:0000256" key="1">
    <source>
        <dbReference type="ARBA" id="ARBA00007637"/>
    </source>
</evidence>
<proteinExistence type="inferred from homology"/>
<gene>
    <name evidence="3" type="ORF">M5X09_18635</name>
</gene>
<comment type="similarity">
    <text evidence="1">Belongs to the NAD(P)-dependent epimerase/dehydratase family.</text>
</comment>
<comment type="caution">
    <text evidence="3">The sequence shown here is derived from an EMBL/GenBank/DDBJ whole genome shotgun (WGS) entry which is preliminary data.</text>
</comment>
<dbReference type="Gene3D" id="3.40.50.720">
    <property type="entry name" value="NAD(P)-binding Rossmann-like Domain"/>
    <property type="match status" value="1"/>
</dbReference>
<accession>A0ABT4DWB9</accession>
<reference evidence="3 4" key="1">
    <citation type="submission" date="2022-05" db="EMBL/GenBank/DDBJ databases">
        <title>Genome Sequencing of Bee-Associated Microbes.</title>
        <authorList>
            <person name="Dunlap C."/>
        </authorList>
    </citation>
    <scope>NUCLEOTIDE SEQUENCE [LARGE SCALE GENOMIC DNA]</scope>
    <source>
        <strain evidence="3 4">NRRL NRS-1438</strain>
    </source>
</reference>
<dbReference type="PRINTS" id="PR01713">
    <property type="entry name" value="NUCEPIMERASE"/>
</dbReference>
<dbReference type="InterPro" id="IPR036291">
    <property type="entry name" value="NAD(P)-bd_dom_sf"/>
</dbReference>
<name>A0ABT4DWB9_9BACL</name>
<evidence type="ECO:0000313" key="4">
    <source>
        <dbReference type="Proteomes" id="UP001207626"/>
    </source>
</evidence>
<dbReference type="EMBL" id="JAMDLW010000024">
    <property type="protein sequence ID" value="MCY9521657.1"/>
    <property type="molecule type" value="Genomic_DNA"/>
</dbReference>
<evidence type="ECO:0000259" key="2">
    <source>
        <dbReference type="Pfam" id="PF01370"/>
    </source>
</evidence>
<protein>
    <submittedName>
        <fullName evidence="3">NAD-dependent epimerase/dehydratase family protein</fullName>
    </submittedName>
</protein>